<reference evidence="2" key="1">
    <citation type="journal article" date="2019" name="Int. J. Syst. Evol. Microbiol.">
        <title>The Global Catalogue of Microorganisms (GCM) 10K type strain sequencing project: providing services to taxonomists for standard genome sequencing and annotation.</title>
        <authorList>
            <consortium name="The Broad Institute Genomics Platform"/>
            <consortium name="The Broad Institute Genome Sequencing Center for Infectious Disease"/>
            <person name="Wu L."/>
            <person name="Ma J."/>
        </authorList>
    </citation>
    <scope>NUCLEOTIDE SEQUENCE [LARGE SCALE GENOMIC DNA]</scope>
    <source>
        <strain evidence="2">JCM 16898</strain>
    </source>
</reference>
<gene>
    <name evidence="1" type="ORF">GCM10022222_53550</name>
</gene>
<proteinExistence type="predicted"/>
<evidence type="ECO:0000313" key="2">
    <source>
        <dbReference type="Proteomes" id="UP001500689"/>
    </source>
</evidence>
<dbReference type="EMBL" id="BAAAZN010000012">
    <property type="protein sequence ID" value="GAA3563070.1"/>
    <property type="molecule type" value="Genomic_DNA"/>
</dbReference>
<comment type="caution">
    <text evidence="1">The sequence shown here is derived from an EMBL/GenBank/DDBJ whole genome shotgun (WGS) entry which is preliminary data.</text>
</comment>
<protein>
    <submittedName>
        <fullName evidence="1">Uncharacterized protein</fullName>
    </submittedName>
</protein>
<sequence length="130" mass="14377">MARYEKSLAANGFRRPAPGDVLRAERRAGYVGAVAAYSLYAESAWVPWLRAGWRGGSGCRARCPWEVPGDVSEAYTGASASRLRRMAGCRIAARRVAGTGWRIATRRSTWENRWLADVPAFRREGACRGE</sequence>
<dbReference type="Proteomes" id="UP001500689">
    <property type="component" value="Unassembled WGS sequence"/>
</dbReference>
<accession>A0ABP6X926</accession>
<keyword evidence="2" id="KW-1185">Reference proteome</keyword>
<evidence type="ECO:0000313" key="1">
    <source>
        <dbReference type="EMBL" id="GAA3563070.1"/>
    </source>
</evidence>
<name>A0ABP6X926_9PSEU</name>
<organism evidence="1 2">
    <name type="scientific">Amycolatopsis ultiminotia</name>
    <dbReference type="NCBI Taxonomy" id="543629"/>
    <lineage>
        <taxon>Bacteria</taxon>
        <taxon>Bacillati</taxon>
        <taxon>Actinomycetota</taxon>
        <taxon>Actinomycetes</taxon>
        <taxon>Pseudonocardiales</taxon>
        <taxon>Pseudonocardiaceae</taxon>
        <taxon>Amycolatopsis</taxon>
    </lineage>
</organism>